<comment type="caution">
    <text evidence="1">The sequence shown here is derived from an EMBL/GenBank/DDBJ whole genome shotgun (WGS) entry which is preliminary data.</text>
</comment>
<accession>A0AAN9KUS5</accession>
<keyword evidence="2" id="KW-1185">Reference proteome</keyword>
<evidence type="ECO:0000313" key="2">
    <source>
        <dbReference type="Proteomes" id="UP001367508"/>
    </source>
</evidence>
<protein>
    <submittedName>
        <fullName evidence="1">Uncharacterized protein</fullName>
    </submittedName>
</protein>
<organism evidence="1 2">
    <name type="scientific">Canavalia gladiata</name>
    <name type="common">Sword bean</name>
    <name type="synonym">Dolichos gladiatus</name>
    <dbReference type="NCBI Taxonomy" id="3824"/>
    <lineage>
        <taxon>Eukaryota</taxon>
        <taxon>Viridiplantae</taxon>
        <taxon>Streptophyta</taxon>
        <taxon>Embryophyta</taxon>
        <taxon>Tracheophyta</taxon>
        <taxon>Spermatophyta</taxon>
        <taxon>Magnoliopsida</taxon>
        <taxon>eudicotyledons</taxon>
        <taxon>Gunneridae</taxon>
        <taxon>Pentapetalae</taxon>
        <taxon>rosids</taxon>
        <taxon>fabids</taxon>
        <taxon>Fabales</taxon>
        <taxon>Fabaceae</taxon>
        <taxon>Papilionoideae</taxon>
        <taxon>50 kb inversion clade</taxon>
        <taxon>NPAAA clade</taxon>
        <taxon>indigoferoid/millettioid clade</taxon>
        <taxon>Phaseoleae</taxon>
        <taxon>Canavalia</taxon>
    </lineage>
</organism>
<reference evidence="1 2" key="1">
    <citation type="submission" date="2024-01" db="EMBL/GenBank/DDBJ databases">
        <title>The genomes of 5 underutilized Papilionoideae crops provide insights into root nodulation and disease resistanc.</title>
        <authorList>
            <person name="Jiang F."/>
        </authorList>
    </citation>
    <scope>NUCLEOTIDE SEQUENCE [LARGE SCALE GENOMIC DNA]</scope>
    <source>
        <strain evidence="1">LVBAO_FW01</strain>
        <tissue evidence="1">Leaves</tissue>
    </source>
</reference>
<gene>
    <name evidence="1" type="ORF">VNO77_27441</name>
</gene>
<proteinExistence type="predicted"/>
<evidence type="ECO:0000313" key="1">
    <source>
        <dbReference type="EMBL" id="KAK7323939.1"/>
    </source>
</evidence>
<dbReference type="AlphaFoldDB" id="A0AAN9KUS5"/>
<dbReference type="EMBL" id="JAYMYQ010000006">
    <property type="protein sequence ID" value="KAK7323939.1"/>
    <property type="molecule type" value="Genomic_DNA"/>
</dbReference>
<name>A0AAN9KUS5_CANGL</name>
<dbReference type="Proteomes" id="UP001367508">
    <property type="component" value="Unassembled WGS sequence"/>
</dbReference>
<sequence>MLPTSIPNPSFHLVTRIRFHLNCSSLFVGASTLASDGGSFHHPSAHHIGLGKTMSVITLGLVFAKQFSACIILFTYEDLGSRDVASYMGLMGQVEHARTSKDELHGFYVIFLRYYRELNFAAQDGQSLNNRGRALSSFSTYLWRVFPPRPTKYLDADSWLSNKDRKGQASLMLIDRFCLACNGVNLVTNLGHYGCISLHVVEPLARSRPPSMHDL</sequence>